<dbReference type="AlphaFoldDB" id="A0A175YHZ3"/>
<dbReference type="EMBL" id="LNRQ01000009">
    <property type="protein sequence ID" value="KZM82830.1"/>
    <property type="molecule type" value="Genomic_DNA"/>
</dbReference>
<proteinExistence type="predicted"/>
<sequence length="237" mass="26748">MAEAAGNRIFSSRSMNIIPKSLYPAETKTLQLLGQPSSTKASIKKDQFPPISKKNQQRIPRHLIKISTAEGRWQGKWNSEYNLSLRDLQLQDLAEDGNGEAKVSISLCVDKHAGFGLSVDGRISTCFTRKCCNCSLPYCREVIYVNPGCEADLDTLVQDTIRLTTSVEETCSELCKKAEPTLLRKNILLIINPTIEHRIQAIQLKDLSFKFADINKQKSASIDKRWSRLLELRKTYS</sequence>
<dbReference type="Gramene" id="KZM82830">
    <property type="protein sequence ID" value="KZM82830"/>
    <property type="gene ID" value="DCAR_030399"/>
</dbReference>
<dbReference type="STRING" id="79200.A0A175YHZ3"/>
<name>A0A175YHZ3_DAUCS</name>
<accession>A0A175YHZ3</accession>
<gene>
    <name evidence="1" type="ORF">DCAR_030399</name>
</gene>
<evidence type="ECO:0000313" key="1">
    <source>
        <dbReference type="EMBL" id="KZM82830.1"/>
    </source>
</evidence>
<dbReference type="PANTHER" id="PTHR37734">
    <property type="entry name" value="LARGE RIBOSOMAL RNA SUBUNIT ACCUMULATION PROTEIN YCED HOMOLOG 2, CHLOROPLASTIC"/>
    <property type="match status" value="1"/>
</dbReference>
<dbReference type="PANTHER" id="PTHR37734:SF1">
    <property type="entry name" value="LARGE RIBOSOMAL RNA SUBUNIT ACCUMULATION PROTEIN YCED HOMOLOG 2, CHLOROPLASTIC"/>
    <property type="match status" value="1"/>
</dbReference>
<dbReference type="InterPro" id="IPR044985">
    <property type="entry name" value="YceD_plant"/>
</dbReference>
<reference evidence="1" key="1">
    <citation type="journal article" date="2016" name="Nat. Genet.">
        <title>A high-quality carrot genome assembly provides new insights into carotenoid accumulation and asterid genome evolution.</title>
        <authorList>
            <person name="Iorizzo M."/>
            <person name="Ellison S."/>
            <person name="Senalik D."/>
            <person name="Zeng P."/>
            <person name="Satapoomin P."/>
            <person name="Huang J."/>
            <person name="Bowman M."/>
            <person name="Iovene M."/>
            <person name="Sanseverino W."/>
            <person name="Cavagnaro P."/>
            <person name="Yildiz M."/>
            <person name="Macko-Podgorni A."/>
            <person name="Moranska E."/>
            <person name="Grzebelus E."/>
            <person name="Grzebelus D."/>
            <person name="Ashrafi H."/>
            <person name="Zheng Z."/>
            <person name="Cheng S."/>
            <person name="Spooner D."/>
            <person name="Van Deynze A."/>
            <person name="Simon P."/>
        </authorList>
    </citation>
    <scope>NUCLEOTIDE SEQUENCE [LARGE SCALE GENOMIC DNA]</scope>
    <source>
        <tissue evidence="1">Leaf</tissue>
    </source>
</reference>
<organism evidence="1">
    <name type="scientific">Daucus carota subsp. sativus</name>
    <name type="common">Carrot</name>
    <dbReference type="NCBI Taxonomy" id="79200"/>
    <lineage>
        <taxon>Eukaryota</taxon>
        <taxon>Viridiplantae</taxon>
        <taxon>Streptophyta</taxon>
        <taxon>Embryophyta</taxon>
        <taxon>Tracheophyta</taxon>
        <taxon>Spermatophyta</taxon>
        <taxon>Magnoliopsida</taxon>
        <taxon>eudicotyledons</taxon>
        <taxon>Gunneridae</taxon>
        <taxon>Pentapetalae</taxon>
        <taxon>asterids</taxon>
        <taxon>campanulids</taxon>
        <taxon>Apiales</taxon>
        <taxon>Apiaceae</taxon>
        <taxon>Apioideae</taxon>
        <taxon>Scandiceae</taxon>
        <taxon>Daucinae</taxon>
        <taxon>Daucus</taxon>
        <taxon>Daucus sect. Daucus</taxon>
    </lineage>
</organism>
<dbReference type="OMA" id="CKCSPAL"/>
<comment type="caution">
    <text evidence="1">The sequence shown here is derived from an EMBL/GenBank/DDBJ whole genome shotgun (WGS) entry which is preliminary data.</text>
</comment>
<protein>
    <submittedName>
        <fullName evidence="1">Uncharacterized protein</fullName>
    </submittedName>
</protein>